<feature type="transmembrane region" description="Helical" evidence="7">
    <location>
        <begin position="308"/>
        <end position="328"/>
    </location>
</feature>
<dbReference type="Gene3D" id="1.20.1250.20">
    <property type="entry name" value="MFS general substrate transporter like domains"/>
    <property type="match status" value="1"/>
</dbReference>
<evidence type="ECO:0000256" key="2">
    <source>
        <dbReference type="ARBA" id="ARBA00022448"/>
    </source>
</evidence>
<organism evidence="9">
    <name type="scientific">marine sediment metagenome</name>
    <dbReference type="NCBI Taxonomy" id="412755"/>
    <lineage>
        <taxon>unclassified sequences</taxon>
        <taxon>metagenomes</taxon>
        <taxon>ecological metagenomes</taxon>
    </lineage>
</organism>
<dbReference type="InterPro" id="IPR020846">
    <property type="entry name" value="MFS_dom"/>
</dbReference>
<dbReference type="Pfam" id="PF07690">
    <property type="entry name" value="MFS_1"/>
    <property type="match status" value="2"/>
</dbReference>
<gene>
    <name evidence="9" type="ORF">LCGC14_1478710</name>
</gene>
<feature type="transmembrane region" description="Helical" evidence="7">
    <location>
        <begin position="113"/>
        <end position="138"/>
    </location>
</feature>
<comment type="caution">
    <text evidence="9">The sequence shown here is derived from an EMBL/GenBank/DDBJ whole genome shotgun (WGS) entry which is preliminary data.</text>
</comment>
<evidence type="ECO:0000256" key="3">
    <source>
        <dbReference type="ARBA" id="ARBA00022475"/>
    </source>
</evidence>
<proteinExistence type="predicted"/>
<keyword evidence="5 7" id="KW-1133">Transmembrane helix</keyword>
<dbReference type="GO" id="GO:0005886">
    <property type="term" value="C:plasma membrane"/>
    <property type="evidence" value="ECO:0007669"/>
    <property type="project" value="UniProtKB-SubCell"/>
</dbReference>
<dbReference type="PANTHER" id="PTHR23517">
    <property type="entry name" value="RESISTANCE PROTEIN MDTM, PUTATIVE-RELATED-RELATED"/>
    <property type="match status" value="1"/>
</dbReference>
<dbReference type="EMBL" id="LAZR01010482">
    <property type="protein sequence ID" value="KKM66684.1"/>
    <property type="molecule type" value="Genomic_DNA"/>
</dbReference>
<dbReference type="InterPro" id="IPR011701">
    <property type="entry name" value="MFS"/>
</dbReference>
<feature type="transmembrane region" description="Helical" evidence="7">
    <location>
        <begin position="187"/>
        <end position="206"/>
    </location>
</feature>
<dbReference type="PROSITE" id="PS50850">
    <property type="entry name" value="MFS"/>
    <property type="match status" value="1"/>
</dbReference>
<evidence type="ECO:0000313" key="9">
    <source>
        <dbReference type="EMBL" id="KKM66684.1"/>
    </source>
</evidence>
<evidence type="ECO:0000259" key="8">
    <source>
        <dbReference type="PROSITE" id="PS50850"/>
    </source>
</evidence>
<evidence type="ECO:0000256" key="6">
    <source>
        <dbReference type="ARBA" id="ARBA00023136"/>
    </source>
</evidence>
<evidence type="ECO:0000256" key="5">
    <source>
        <dbReference type="ARBA" id="ARBA00022989"/>
    </source>
</evidence>
<sequence>MFQSTPESKDKLSSDLIRTTPDFNDMIRITLWSGLGFIFFMFIKSYVVIYFFGGSGVDLGIIMALQPLARLFSMPLVAYLIDHTSKKRLVLIGSMGRTLAYSIYWISLVIPNLVLFGVGAFIQGLLVAFFWPPFFSLISEKSFKGNRTQALATGRGRMIGYGFLIGAFISIPIFAFVSVFIPENIPLMYSPLLIFAIINFFAGIQFNRKVDESLTFEKYMASLNDSNLNGDNHTEHNENSEYSRITVNKHNVEGTANIEAIKNVENVDKKQNQIFNIGFAALILALLATSITGTIYSPFISAYLIENLLTDVSVVIVPILVMIVYFPAQVISQLTASKLGKSFDRISPLRSVMIIGFIKALMIWLLIYAFSAFDFAVILIFLYIAAESNVYLIQAIMSRISIKHRGKIFSLNMWIDRLGRVIGPLIGGIIWDTMGDTIPFIISIYLGLCLIPLYVFAIRKLRSYMIEQVDIDKIGFLKKKNKKN</sequence>
<feature type="transmembrane region" description="Helical" evidence="7">
    <location>
        <begin position="349"/>
        <end position="369"/>
    </location>
</feature>
<dbReference type="InterPro" id="IPR036259">
    <property type="entry name" value="MFS_trans_sf"/>
</dbReference>
<protein>
    <recommendedName>
        <fullName evidence="8">Major facilitator superfamily (MFS) profile domain-containing protein</fullName>
    </recommendedName>
</protein>
<feature type="transmembrane region" description="Helical" evidence="7">
    <location>
        <begin position="437"/>
        <end position="457"/>
    </location>
</feature>
<evidence type="ECO:0000256" key="4">
    <source>
        <dbReference type="ARBA" id="ARBA00022692"/>
    </source>
</evidence>
<keyword evidence="6 7" id="KW-0472">Membrane</keyword>
<comment type="subcellular location">
    <subcellularLocation>
        <location evidence="1">Cell membrane</location>
        <topology evidence="1">Multi-pass membrane protein</topology>
    </subcellularLocation>
</comment>
<evidence type="ECO:0000256" key="1">
    <source>
        <dbReference type="ARBA" id="ARBA00004651"/>
    </source>
</evidence>
<feature type="transmembrane region" description="Helical" evidence="7">
    <location>
        <begin position="59"/>
        <end position="81"/>
    </location>
</feature>
<reference evidence="9" key="1">
    <citation type="journal article" date="2015" name="Nature">
        <title>Complex archaea that bridge the gap between prokaryotes and eukaryotes.</title>
        <authorList>
            <person name="Spang A."/>
            <person name="Saw J.H."/>
            <person name="Jorgensen S.L."/>
            <person name="Zaremba-Niedzwiedzka K."/>
            <person name="Martijn J."/>
            <person name="Lind A.E."/>
            <person name="van Eijk R."/>
            <person name="Schleper C."/>
            <person name="Guy L."/>
            <person name="Ettema T.J."/>
        </authorList>
    </citation>
    <scope>NUCLEOTIDE SEQUENCE</scope>
</reference>
<feature type="transmembrane region" description="Helical" evidence="7">
    <location>
        <begin position="88"/>
        <end position="107"/>
    </location>
</feature>
<keyword evidence="2" id="KW-0813">Transport</keyword>
<feature type="transmembrane region" description="Helical" evidence="7">
    <location>
        <begin position="159"/>
        <end position="181"/>
    </location>
</feature>
<dbReference type="AlphaFoldDB" id="A0A0F9JA67"/>
<dbReference type="PANTHER" id="PTHR23517:SF3">
    <property type="entry name" value="INTEGRAL MEMBRANE TRANSPORT PROTEIN"/>
    <property type="match status" value="1"/>
</dbReference>
<feature type="transmembrane region" description="Helical" evidence="7">
    <location>
        <begin position="375"/>
        <end position="393"/>
    </location>
</feature>
<dbReference type="SUPFAM" id="SSF103473">
    <property type="entry name" value="MFS general substrate transporter"/>
    <property type="match status" value="1"/>
</dbReference>
<feature type="transmembrane region" description="Helical" evidence="7">
    <location>
        <begin position="274"/>
        <end position="296"/>
    </location>
</feature>
<keyword evidence="3" id="KW-1003">Cell membrane</keyword>
<feature type="transmembrane region" description="Helical" evidence="7">
    <location>
        <begin position="29"/>
        <end position="53"/>
    </location>
</feature>
<name>A0A0F9JA67_9ZZZZ</name>
<evidence type="ECO:0000256" key="7">
    <source>
        <dbReference type="SAM" id="Phobius"/>
    </source>
</evidence>
<accession>A0A0F9JA67</accession>
<keyword evidence="4 7" id="KW-0812">Transmembrane</keyword>
<dbReference type="GO" id="GO:0022857">
    <property type="term" value="F:transmembrane transporter activity"/>
    <property type="evidence" value="ECO:0007669"/>
    <property type="project" value="InterPro"/>
</dbReference>
<feature type="transmembrane region" description="Helical" evidence="7">
    <location>
        <begin position="414"/>
        <end position="431"/>
    </location>
</feature>
<dbReference type="InterPro" id="IPR050171">
    <property type="entry name" value="MFS_Transporters"/>
</dbReference>
<feature type="domain" description="Major facilitator superfamily (MFS) profile" evidence="8">
    <location>
        <begin position="1"/>
        <end position="462"/>
    </location>
</feature>